<dbReference type="InterPro" id="IPR013083">
    <property type="entry name" value="Znf_RING/FYVE/PHD"/>
</dbReference>
<reference evidence="5 6" key="1">
    <citation type="journal article" date="2014" name="Am. J. Bot.">
        <title>Genome assembly and annotation for red clover (Trifolium pratense; Fabaceae).</title>
        <authorList>
            <person name="Istvanek J."/>
            <person name="Jaros M."/>
            <person name="Krenek A."/>
            <person name="Repkova J."/>
        </authorList>
    </citation>
    <scope>NUCLEOTIDE SEQUENCE [LARGE SCALE GENOMIC DNA]</scope>
    <source>
        <strain evidence="6">cv. Tatra</strain>
        <tissue evidence="5">Young leaves</tissue>
    </source>
</reference>
<evidence type="ECO:0000256" key="1">
    <source>
        <dbReference type="PROSITE-ProRule" id="PRU00175"/>
    </source>
</evidence>
<dbReference type="InterPro" id="IPR001841">
    <property type="entry name" value="Znf_RING"/>
</dbReference>
<organism evidence="5 6">
    <name type="scientific">Trifolium pratense</name>
    <name type="common">Red clover</name>
    <dbReference type="NCBI Taxonomy" id="57577"/>
    <lineage>
        <taxon>Eukaryota</taxon>
        <taxon>Viridiplantae</taxon>
        <taxon>Streptophyta</taxon>
        <taxon>Embryophyta</taxon>
        <taxon>Tracheophyta</taxon>
        <taxon>Spermatophyta</taxon>
        <taxon>Magnoliopsida</taxon>
        <taxon>eudicotyledons</taxon>
        <taxon>Gunneridae</taxon>
        <taxon>Pentapetalae</taxon>
        <taxon>rosids</taxon>
        <taxon>fabids</taxon>
        <taxon>Fabales</taxon>
        <taxon>Fabaceae</taxon>
        <taxon>Papilionoideae</taxon>
        <taxon>50 kb inversion clade</taxon>
        <taxon>NPAAA clade</taxon>
        <taxon>Hologalegina</taxon>
        <taxon>IRL clade</taxon>
        <taxon>Trifolieae</taxon>
        <taxon>Trifolium</taxon>
    </lineage>
</organism>
<keyword evidence="2" id="KW-0175">Coiled coil</keyword>
<accession>A0A2K3NPV8</accession>
<dbReference type="InterPro" id="IPR046527">
    <property type="entry name" value="PIR2-like_helical"/>
</dbReference>
<reference evidence="5 6" key="2">
    <citation type="journal article" date="2017" name="Front. Plant Sci.">
        <title>Gene Classification and Mining of Molecular Markers Useful in Red Clover (Trifolium pratense) Breeding.</title>
        <authorList>
            <person name="Istvanek J."/>
            <person name="Dluhosova J."/>
            <person name="Dluhos P."/>
            <person name="Patkova L."/>
            <person name="Nedelnik J."/>
            <person name="Repkova J."/>
        </authorList>
    </citation>
    <scope>NUCLEOTIDE SEQUENCE [LARGE SCALE GENOMIC DNA]</scope>
    <source>
        <strain evidence="6">cv. Tatra</strain>
        <tissue evidence="5">Young leaves</tissue>
    </source>
</reference>
<keyword evidence="1" id="KW-0862">Zinc</keyword>
<feature type="coiled-coil region" evidence="2">
    <location>
        <begin position="459"/>
        <end position="549"/>
    </location>
</feature>
<dbReference type="Pfam" id="PF20235">
    <property type="entry name" value="PIR2-like_helical"/>
    <property type="match status" value="1"/>
</dbReference>
<evidence type="ECO:0000313" key="6">
    <source>
        <dbReference type="Proteomes" id="UP000236291"/>
    </source>
</evidence>
<sequence length="753" mass="83083">MGCTVREKHIRANRRPRSTAAKPDSDSSDNKDAISKSIAESGLKPFKYDISSSNGLIPLPNPNPNSDESGWGYCTEEQLEEILLKNLEFVYNEAVSKIVALGYEEDAALKAILRNGHCYGGMDVLTNILHNSLAYLNSNGSVVSIGAGFGGGGGGGGDGNNGNSDEAELVFSDLRQLEEYSLAGMVCLLQQVRPNLSKGDAMWCLLMSDLHVGKASTMEIPVPGSGGATRTPAMVESGQSGRSSVGVRAPPLCRFHGGWGFGNGDYPVNGIFSCGPDLQREIEFPKRFDLSPTMKVLLKRNVTMFAAGFRANTKQLQTQGKVKANLPGGRSPVSGLDSPVVSSGAEATVDQCGHSRFPDNQDAVNSVLSKFRDLNLDENLEFVAEDQKDEVIVSIFHQIKDLEKQAKERKEWAHQKAMQAAKKLSSDLTELKTLRMDREETQKLKKGKQALEDTTMKRLSEMENALRKASGQVDRANGAVRRLETENAEIRAEMEASKLSASESVTACLEVAKREKKWLKKLLAWEKQKAKLQKEISNEKEKILEAQEVLAQNTQRQKEAESACLPEPDTVPVPDLIGPVQVKWKEELKAQEDALALVEEERRAKEAAESNNKRGFEALRLKIDIDFQRHKDDLSRLEHDLSRLKASVQSAVLHHQSNTTPISDFEGTKPQRETIAKLLLELDNLEDLSENEVSNNRECIICMKDEVSIVFLPCAHQVMCAKCSDEYGKKGKVACPRCRVQIQQRIRVFGACS</sequence>
<evidence type="ECO:0000256" key="2">
    <source>
        <dbReference type="SAM" id="Coils"/>
    </source>
</evidence>
<evidence type="ECO:0000313" key="5">
    <source>
        <dbReference type="EMBL" id="PNY05076.1"/>
    </source>
</evidence>
<dbReference type="CDD" id="cd23128">
    <property type="entry name" value="RING-HC_MIP1-like"/>
    <property type="match status" value="1"/>
</dbReference>
<feature type="compositionally biased region" description="Basic and acidic residues" evidence="3">
    <location>
        <begin position="23"/>
        <end position="34"/>
    </location>
</feature>
<dbReference type="GO" id="GO:0008270">
    <property type="term" value="F:zinc ion binding"/>
    <property type="evidence" value="ECO:0007669"/>
    <property type="project" value="UniProtKB-KW"/>
</dbReference>
<dbReference type="PANTHER" id="PTHR46405">
    <property type="entry name" value="OS05G0141500 PROTEIN"/>
    <property type="match status" value="1"/>
</dbReference>
<feature type="domain" description="RING-type" evidence="4">
    <location>
        <begin position="699"/>
        <end position="739"/>
    </location>
</feature>
<keyword evidence="1" id="KW-0479">Metal-binding</keyword>
<feature type="region of interest" description="Disordered" evidence="3">
    <location>
        <begin position="1"/>
        <end position="34"/>
    </location>
</feature>
<dbReference type="SUPFAM" id="SSF57850">
    <property type="entry name" value="RING/U-box"/>
    <property type="match status" value="1"/>
</dbReference>
<dbReference type="Gene3D" id="3.30.40.10">
    <property type="entry name" value="Zinc/RING finger domain, C3HC4 (zinc finger)"/>
    <property type="match status" value="1"/>
</dbReference>
<protein>
    <submittedName>
        <fullName evidence="5">Mnd1-interacting protein 1-like</fullName>
    </submittedName>
</protein>
<name>A0A2K3NPV8_TRIPR</name>
<feature type="coiled-coil region" evidence="2">
    <location>
        <begin position="581"/>
        <end position="647"/>
    </location>
</feature>
<keyword evidence="1" id="KW-0863">Zinc-finger</keyword>
<dbReference type="InterPro" id="IPR046934">
    <property type="entry name" value="PIR2-like"/>
</dbReference>
<dbReference type="PANTHER" id="PTHR46405:SF3">
    <property type="entry name" value="RING_U-BOX SUPERFAMILY PROTEIN"/>
    <property type="match status" value="1"/>
</dbReference>
<dbReference type="STRING" id="57577.A0A2K3NPV8"/>
<proteinExistence type="predicted"/>
<comment type="caution">
    <text evidence="5">The sequence shown here is derived from an EMBL/GenBank/DDBJ whole genome shotgun (WGS) entry which is preliminary data.</text>
</comment>
<gene>
    <name evidence="5" type="ORF">L195_g001515</name>
</gene>
<feature type="compositionally biased region" description="Basic residues" evidence="3">
    <location>
        <begin position="8"/>
        <end position="17"/>
    </location>
</feature>
<dbReference type="EMBL" id="ASHM01000619">
    <property type="protein sequence ID" value="PNY05076.1"/>
    <property type="molecule type" value="Genomic_DNA"/>
</dbReference>
<dbReference type="Proteomes" id="UP000236291">
    <property type="component" value="Unassembled WGS sequence"/>
</dbReference>
<dbReference type="SMART" id="SM00184">
    <property type="entry name" value="RING"/>
    <property type="match status" value="1"/>
</dbReference>
<evidence type="ECO:0000256" key="3">
    <source>
        <dbReference type="SAM" id="MobiDB-lite"/>
    </source>
</evidence>
<dbReference type="AlphaFoldDB" id="A0A2K3NPV8"/>
<dbReference type="PROSITE" id="PS50089">
    <property type="entry name" value="ZF_RING_2"/>
    <property type="match status" value="1"/>
</dbReference>
<evidence type="ECO:0000259" key="4">
    <source>
        <dbReference type="PROSITE" id="PS50089"/>
    </source>
</evidence>
<dbReference type="Pfam" id="PF13920">
    <property type="entry name" value="zf-C3HC4_3"/>
    <property type="match status" value="1"/>
</dbReference>